<evidence type="ECO:0000256" key="1">
    <source>
        <dbReference type="ARBA" id="ARBA00022723"/>
    </source>
</evidence>
<evidence type="ECO:0000313" key="7">
    <source>
        <dbReference type="EMBL" id="ADK79235.1"/>
    </source>
</evidence>
<keyword evidence="3" id="KW-0456">Lyase</keyword>
<reference evidence="7 8" key="1">
    <citation type="journal article" date="2010" name="Stand. Genomic Sci.">
        <title>Complete genome sequence of Spirochaeta smaragdinae type strain (SEBR 4228).</title>
        <authorList>
            <person name="Mavromatis K."/>
            <person name="Yasawong M."/>
            <person name="Chertkov O."/>
            <person name="Lapidus A."/>
            <person name="Lucas S."/>
            <person name="Nolan M."/>
            <person name="Del Rio T.G."/>
            <person name="Tice H."/>
            <person name="Cheng J.F."/>
            <person name="Pitluck S."/>
            <person name="Liolios K."/>
            <person name="Ivanova N."/>
            <person name="Tapia R."/>
            <person name="Han C."/>
            <person name="Bruce D."/>
            <person name="Goodwin L."/>
            <person name="Pati A."/>
            <person name="Chen A."/>
            <person name="Palaniappan K."/>
            <person name="Land M."/>
            <person name="Hauser L."/>
            <person name="Chang Y.J."/>
            <person name="Jeffries C.D."/>
            <person name="Detter J.C."/>
            <person name="Rohde M."/>
            <person name="Brambilla E."/>
            <person name="Spring S."/>
            <person name="Goker M."/>
            <person name="Sikorski J."/>
            <person name="Woyke T."/>
            <person name="Bristow J."/>
            <person name="Eisen J.A."/>
            <person name="Markowitz V."/>
            <person name="Hugenholtz P."/>
            <person name="Klenk H.P."/>
            <person name="Kyrpides N.C."/>
        </authorList>
    </citation>
    <scope>NUCLEOTIDE SEQUENCE [LARGE SCALE GENOMIC DNA]</scope>
    <source>
        <strain evidence="8">DSM 11293 / JCM 15392 / SEBR 4228</strain>
    </source>
</reference>
<protein>
    <recommendedName>
        <fullName evidence="5">6-methylsalicylate decarboxylase</fullName>
        <ecNumber evidence="5">4.1.1.52</ecNumber>
    </recommendedName>
</protein>
<dbReference type="STRING" id="573413.Spirs_0075"/>
<dbReference type="GO" id="GO:0019748">
    <property type="term" value="P:secondary metabolic process"/>
    <property type="evidence" value="ECO:0007669"/>
    <property type="project" value="TreeGrafter"/>
</dbReference>
<keyword evidence="1" id="KW-0479">Metal-binding</keyword>
<evidence type="ECO:0000256" key="2">
    <source>
        <dbReference type="ARBA" id="ARBA00022833"/>
    </source>
</evidence>
<evidence type="ECO:0000256" key="4">
    <source>
        <dbReference type="ARBA" id="ARBA00036832"/>
    </source>
</evidence>
<evidence type="ECO:0000313" key="8">
    <source>
        <dbReference type="Proteomes" id="UP000002318"/>
    </source>
</evidence>
<dbReference type="EC" id="4.1.1.52" evidence="5"/>
<comment type="catalytic activity">
    <reaction evidence="4">
        <text>6-methylsalicylate + H(+) = 3-methylphenol + CO2</text>
        <dbReference type="Rhea" id="RHEA:23112"/>
        <dbReference type="ChEBI" id="CHEBI:15378"/>
        <dbReference type="ChEBI" id="CHEBI:16526"/>
        <dbReference type="ChEBI" id="CHEBI:17231"/>
        <dbReference type="ChEBI" id="CHEBI:36658"/>
        <dbReference type="EC" id="4.1.1.52"/>
    </reaction>
    <physiologicalReaction direction="left-to-right" evidence="4">
        <dbReference type="Rhea" id="RHEA:23113"/>
    </physiologicalReaction>
</comment>
<dbReference type="GO" id="GO:0047596">
    <property type="term" value="F:6-methylsalicylate decarboxylase activity"/>
    <property type="evidence" value="ECO:0007669"/>
    <property type="project" value="UniProtKB-EC"/>
</dbReference>
<dbReference type="SUPFAM" id="SSF51556">
    <property type="entry name" value="Metallo-dependent hydrolases"/>
    <property type="match status" value="1"/>
</dbReference>
<dbReference type="GO" id="GO:0016787">
    <property type="term" value="F:hydrolase activity"/>
    <property type="evidence" value="ECO:0007669"/>
    <property type="project" value="InterPro"/>
</dbReference>
<proteinExistence type="predicted"/>
<feature type="domain" description="Amidohydrolase-related" evidence="6">
    <location>
        <begin position="7"/>
        <end position="318"/>
    </location>
</feature>
<dbReference type="KEGG" id="ssm:Spirs_0075"/>
<dbReference type="OrthoDB" id="9771932at2"/>
<dbReference type="RefSeq" id="WP_013252699.1">
    <property type="nucleotide sequence ID" value="NC_014364.1"/>
</dbReference>
<evidence type="ECO:0000256" key="5">
    <source>
        <dbReference type="ARBA" id="ARBA00038889"/>
    </source>
</evidence>
<sequence length="324" mass="37137">MKTISKIDIHHHFFPKIYKAELKKSGQDQLINPSWKEEDSLRLMDEGNISKAYLSLPFAPTYHTSIIEKGIVRECNESAAAIIRAYPDRFGAFASIPYMNIDNCLKEIAYSLDVLNLDGIILYSNTEGEIPYPSDLDDLYSELDKRKAVVFVHPNTSAKKPLLDAPAYKGDIEYYFDIARFIVAQLFNGTLEKYPNIRYILANGGGIVPFYAQRISKPYYLNGKRLRWGRIIKDMSRRKNSGEELLSNLYYETATVLERDFISALKNMVDSEHILFGSNYGENQRNDLNISIDQLILDGILNEPEAYAVFSLNAKRLLEEKPHR</sequence>
<dbReference type="Gene3D" id="3.20.20.140">
    <property type="entry name" value="Metal-dependent hydrolases"/>
    <property type="match status" value="1"/>
</dbReference>
<dbReference type="InterPro" id="IPR032465">
    <property type="entry name" value="ACMSD"/>
</dbReference>
<organism evidence="7 8">
    <name type="scientific">Sediminispirochaeta smaragdinae (strain DSM 11293 / JCM 15392 / SEBR 4228)</name>
    <name type="common">Spirochaeta smaragdinae</name>
    <dbReference type="NCBI Taxonomy" id="573413"/>
    <lineage>
        <taxon>Bacteria</taxon>
        <taxon>Pseudomonadati</taxon>
        <taxon>Spirochaetota</taxon>
        <taxon>Spirochaetia</taxon>
        <taxon>Spirochaetales</taxon>
        <taxon>Spirochaetaceae</taxon>
        <taxon>Sediminispirochaeta</taxon>
    </lineage>
</organism>
<dbReference type="Pfam" id="PF04909">
    <property type="entry name" value="Amidohydro_2"/>
    <property type="match status" value="1"/>
</dbReference>
<dbReference type="HOGENOM" id="CLU_039329_2_1_12"/>
<evidence type="ECO:0000259" key="6">
    <source>
        <dbReference type="Pfam" id="PF04909"/>
    </source>
</evidence>
<dbReference type="GO" id="GO:0005829">
    <property type="term" value="C:cytosol"/>
    <property type="evidence" value="ECO:0007669"/>
    <property type="project" value="TreeGrafter"/>
</dbReference>
<dbReference type="InterPro" id="IPR006680">
    <property type="entry name" value="Amidohydro-rel"/>
</dbReference>
<gene>
    <name evidence="7" type="ordered locus">Spirs_0075</name>
</gene>
<dbReference type="InterPro" id="IPR032466">
    <property type="entry name" value="Metal_Hydrolase"/>
</dbReference>
<keyword evidence="2" id="KW-0862">Zinc</keyword>
<accession>E1R891</accession>
<dbReference type="PANTHER" id="PTHR21240:SF29">
    <property type="entry name" value="AMIDOHYDROLASE-RELATED DOMAIN-CONTAINING PROTEIN"/>
    <property type="match status" value="1"/>
</dbReference>
<dbReference type="PANTHER" id="PTHR21240">
    <property type="entry name" value="2-AMINO-3-CARBOXYLMUCONATE-6-SEMIALDEHYDE DECARBOXYLASE"/>
    <property type="match status" value="1"/>
</dbReference>
<keyword evidence="8" id="KW-1185">Reference proteome</keyword>
<dbReference type="Proteomes" id="UP000002318">
    <property type="component" value="Chromosome"/>
</dbReference>
<dbReference type="eggNOG" id="COG2159">
    <property type="taxonomic scope" value="Bacteria"/>
</dbReference>
<dbReference type="GO" id="GO:0046872">
    <property type="term" value="F:metal ion binding"/>
    <property type="evidence" value="ECO:0007669"/>
    <property type="project" value="UniProtKB-KW"/>
</dbReference>
<dbReference type="EMBL" id="CP002116">
    <property type="protein sequence ID" value="ADK79235.1"/>
    <property type="molecule type" value="Genomic_DNA"/>
</dbReference>
<evidence type="ECO:0000256" key="3">
    <source>
        <dbReference type="ARBA" id="ARBA00023239"/>
    </source>
</evidence>
<name>E1R891_SEDSS</name>
<dbReference type="AlphaFoldDB" id="E1R891"/>